<dbReference type="EMBL" id="KB446559">
    <property type="protein sequence ID" value="EME82138.1"/>
    <property type="molecule type" value="Genomic_DNA"/>
</dbReference>
<proteinExistence type="predicted"/>
<dbReference type="AlphaFoldDB" id="M3AY97"/>
<evidence type="ECO:0000313" key="2">
    <source>
        <dbReference type="EMBL" id="EME82138.1"/>
    </source>
</evidence>
<accession>M3AY97</accession>
<feature type="compositionally biased region" description="Basic and acidic residues" evidence="1">
    <location>
        <begin position="51"/>
        <end position="66"/>
    </location>
</feature>
<dbReference type="GeneID" id="19335641"/>
<feature type="compositionally biased region" description="Basic and acidic residues" evidence="1">
    <location>
        <begin position="7"/>
        <end position="18"/>
    </location>
</feature>
<protein>
    <submittedName>
        <fullName evidence="2">Uncharacterized protein</fullName>
    </submittedName>
</protein>
<dbReference type="KEGG" id="pfj:MYCFIDRAFT_197343"/>
<evidence type="ECO:0000313" key="3">
    <source>
        <dbReference type="Proteomes" id="UP000016932"/>
    </source>
</evidence>
<evidence type="ECO:0000256" key="1">
    <source>
        <dbReference type="SAM" id="MobiDB-lite"/>
    </source>
</evidence>
<keyword evidence="3" id="KW-1185">Reference proteome</keyword>
<sequence>MGLLGLAKDKLTRERNARQESPAKSSAAKTESMLKAERCLKSSTSPAEVHTASEKQHESDSDRRVECLAVTQDAGHTTLPSPTPDSPVSKPKIVMSGLPASAGYFHSSHMSEDRYAWPHPATRSYDDRTAA</sequence>
<name>M3AY97_PSEFD</name>
<organism evidence="2 3">
    <name type="scientific">Pseudocercospora fijiensis (strain CIRAD86)</name>
    <name type="common">Black leaf streak disease fungus</name>
    <name type="synonym">Mycosphaerella fijiensis</name>
    <dbReference type="NCBI Taxonomy" id="383855"/>
    <lineage>
        <taxon>Eukaryota</taxon>
        <taxon>Fungi</taxon>
        <taxon>Dikarya</taxon>
        <taxon>Ascomycota</taxon>
        <taxon>Pezizomycotina</taxon>
        <taxon>Dothideomycetes</taxon>
        <taxon>Dothideomycetidae</taxon>
        <taxon>Mycosphaerellales</taxon>
        <taxon>Mycosphaerellaceae</taxon>
        <taxon>Pseudocercospora</taxon>
    </lineage>
</organism>
<reference evidence="2 3" key="1">
    <citation type="journal article" date="2012" name="PLoS Pathog.">
        <title>Diverse lifestyles and strategies of plant pathogenesis encoded in the genomes of eighteen Dothideomycetes fungi.</title>
        <authorList>
            <person name="Ohm R.A."/>
            <person name="Feau N."/>
            <person name="Henrissat B."/>
            <person name="Schoch C.L."/>
            <person name="Horwitz B.A."/>
            <person name="Barry K.W."/>
            <person name="Condon B.J."/>
            <person name="Copeland A.C."/>
            <person name="Dhillon B."/>
            <person name="Glaser F."/>
            <person name="Hesse C.N."/>
            <person name="Kosti I."/>
            <person name="LaButti K."/>
            <person name="Lindquist E.A."/>
            <person name="Lucas S."/>
            <person name="Salamov A.A."/>
            <person name="Bradshaw R.E."/>
            <person name="Ciuffetti L."/>
            <person name="Hamelin R.C."/>
            <person name="Kema G.H.J."/>
            <person name="Lawrence C."/>
            <person name="Scott J.A."/>
            <person name="Spatafora J.W."/>
            <person name="Turgeon B.G."/>
            <person name="de Wit P.J.G.M."/>
            <person name="Zhong S."/>
            <person name="Goodwin S.B."/>
            <person name="Grigoriev I.V."/>
        </authorList>
    </citation>
    <scope>NUCLEOTIDE SEQUENCE [LARGE SCALE GENOMIC DNA]</scope>
    <source>
        <strain evidence="2 3">CIRAD86</strain>
    </source>
</reference>
<dbReference type="Proteomes" id="UP000016932">
    <property type="component" value="Unassembled WGS sequence"/>
</dbReference>
<feature type="region of interest" description="Disordered" evidence="1">
    <location>
        <begin position="1"/>
        <end position="131"/>
    </location>
</feature>
<gene>
    <name evidence="2" type="ORF">MYCFIDRAFT_197343</name>
</gene>
<dbReference type="RefSeq" id="XP_007927565.1">
    <property type="nucleotide sequence ID" value="XM_007929374.1"/>
</dbReference>
<dbReference type="OrthoDB" id="3648386at2759"/>
<dbReference type="VEuPathDB" id="FungiDB:MYCFIDRAFT_197343"/>
<dbReference type="HOGENOM" id="CLU_1928512_0_0_1"/>